<dbReference type="STRING" id="294750.A0A095C366"/>
<dbReference type="InterPro" id="IPR024977">
    <property type="entry name" value="Apc4-like_WD40_dom"/>
</dbReference>
<accession>A0A095C366</accession>
<feature type="region of interest" description="Disordered" evidence="4">
    <location>
        <begin position="1"/>
        <end position="43"/>
    </location>
</feature>
<dbReference type="Proteomes" id="UP000029445">
    <property type="component" value="Chromosome 3"/>
</dbReference>
<dbReference type="OMA" id="SIWDYSK"/>
<dbReference type="RefSeq" id="XP_062881291.1">
    <property type="nucleotide sequence ID" value="XM_063025336.1"/>
</dbReference>
<dbReference type="PANTHER" id="PTHR19857:SF8">
    <property type="entry name" value="ANGIO-ASSOCIATED MIGRATORY CELL PROTEIN"/>
    <property type="match status" value="1"/>
</dbReference>
<keyword evidence="1 3" id="KW-0853">WD repeat</keyword>
<evidence type="ECO:0000313" key="6">
    <source>
        <dbReference type="EMBL" id="KGB75340.2"/>
    </source>
</evidence>
<dbReference type="HOGENOM" id="CLU_000288_57_9_1"/>
<feature type="repeat" description="WD" evidence="3">
    <location>
        <begin position="238"/>
        <end position="270"/>
    </location>
</feature>
<dbReference type="Pfam" id="PF00400">
    <property type="entry name" value="WD40"/>
    <property type="match status" value="2"/>
</dbReference>
<keyword evidence="2" id="KW-0677">Repeat</keyword>
<dbReference type="AlphaFoldDB" id="A0A095C366"/>
<feature type="repeat" description="WD" evidence="3">
    <location>
        <begin position="135"/>
        <end position="166"/>
    </location>
</feature>
<dbReference type="PROSITE" id="PS00678">
    <property type="entry name" value="WD_REPEATS_1"/>
    <property type="match status" value="1"/>
</dbReference>
<feature type="repeat" description="WD" evidence="3">
    <location>
        <begin position="385"/>
        <end position="428"/>
    </location>
</feature>
<dbReference type="Gene3D" id="2.130.10.10">
    <property type="entry name" value="YVTN repeat-like/Quinoprotein amine dehydrogenase"/>
    <property type="match status" value="1"/>
</dbReference>
<name>A0A095C366_CRYD2</name>
<organism evidence="6 7">
    <name type="scientific">Cryptococcus deuterogattii (strain R265)</name>
    <name type="common">Cryptococcus gattii VGII (strain R265)</name>
    <dbReference type="NCBI Taxonomy" id="294750"/>
    <lineage>
        <taxon>Eukaryota</taxon>
        <taxon>Fungi</taxon>
        <taxon>Dikarya</taxon>
        <taxon>Basidiomycota</taxon>
        <taxon>Agaricomycotina</taxon>
        <taxon>Tremellomycetes</taxon>
        <taxon>Tremellales</taxon>
        <taxon>Cryptococcaceae</taxon>
        <taxon>Cryptococcus</taxon>
        <taxon>Cryptococcus gattii species complex</taxon>
    </lineage>
</organism>
<feature type="domain" description="Anaphase-promoting complex subunit 4-like WD40" evidence="5">
    <location>
        <begin position="185"/>
        <end position="242"/>
    </location>
</feature>
<dbReference type="InterPro" id="IPR015943">
    <property type="entry name" value="WD40/YVTN_repeat-like_dom_sf"/>
</dbReference>
<dbReference type="InterPro" id="IPR036322">
    <property type="entry name" value="WD40_repeat_dom_sf"/>
</dbReference>
<sequence length="465" mass="49668">MSLYDHQEEEEDFPHLNEDDIDEVLEDDGEIPGGLDDDDLDYGHDEDMQRLEDGIEGMGVAKEKPKENNCWGATALHQDHKSIFALSLHPKFPNPPLAITGGQDDTGFIFCPIPSSSADGSTSTFNSETFLPVRLSGHTDSLVTAAWNFDGEMVATGGMDGRVRVWRRVKKRRGQPLSEDLLNSLEGWRAWEFLTNLETGSEINWLTWHPKGNVLTAGCEDATTWMWNLPSGNTLAVLSSHTFSCTAGLFPPPAKNLLTASLDSSLILWDPRSPTPVWKSNIFLPPNSPELDPGIHGITSLAVSPRGDVAAVGGASGGVKIVSVSKGDVLTTLQGHRFGDSVEALCFVDLANGTGDGGKGLVCVSAGTDGRGFVWDVATGRVRSEIQHDEVITSLAPHPAPNQHLLTTASLDSSLKTWDIRTGTLVATHLGHTGLVGGVAVAPLGDGAVGIVSAGDEGLSMIWRI</sequence>
<evidence type="ECO:0000256" key="2">
    <source>
        <dbReference type="ARBA" id="ARBA00022737"/>
    </source>
</evidence>
<dbReference type="PANTHER" id="PTHR19857">
    <property type="entry name" value="MITOCHONDRIAL DIVISION PROTEIN 1-RELATED"/>
    <property type="match status" value="1"/>
</dbReference>
<dbReference type="PROSITE" id="PS50082">
    <property type="entry name" value="WD_REPEATS_2"/>
    <property type="match status" value="4"/>
</dbReference>
<dbReference type="InterPro" id="IPR019775">
    <property type="entry name" value="WD40_repeat_CS"/>
</dbReference>
<proteinExistence type="predicted"/>
<evidence type="ECO:0000256" key="4">
    <source>
        <dbReference type="SAM" id="MobiDB-lite"/>
    </source>
</evidence>
<dbReference type="SMART" id="SM00320">
    <property type="entry name" value="WD40"/>
    <property type="match status" value="8"/>
</dbReference>
<gene>
    <name evidence="6" type="ORF">CNBG_1178</name>
</gene>
<reference evidence="6 7" key="1">
    <citation type="journal article" date="2011" name="MBio">
        <title>Genome variation in Cryptococcus gattii, an emerging pathogen of immunocompetent hosts.</title>
        <authorList>
            <person name="D'Souza C.A."/>
            <person name="Kronstad J.W."/>
            <person name="Taylor G."/>
            <person name="Warren R."/>
            <person name="Yuen M."/>
            <person name="Hu G."/>
            <person name="Jung W.H."/>
            <person name="Sham A."/>
            <person name="Kidd S.E."/>
            <person name="Tangen K."/>
            <person name="Lee N."/>
            <person name="Zeilmaker T."/>
            <person name="Sawkins J."/>
            <person name="McVicker G."/>
            <person name="Shah S."/>
            <person name="Gnerre S."/>
            <person name="Griggs A."/>
            <person name="Zeng Q."/>
            <person name="Bartlett K."/>
            <person name="Li W."/>
            <person name="Wang X."/>
            <person name="Heitman J."/>
            <person name="Stajich J.E."/>
            <person name="Fraser J.A."/>
            <person name="Meyer W."/>
            <person name="Carter D."/>
            <person name="Schein J."/>
            <person name="Krzywinski M."/>
            <person name="Kwon-Chung K.J."/>
            <person name="Varma A."/>
            <person name="Wang J."/>
            <person name="Brunham R."/>
            <person name="Fyfe M."/>
            <person name="Ouellette B.F."/>
            <person name="Siddiqui A."/>
            <person name="Marra M."/>
            <person name="Jones S."/>
            <person name="Holt R."/>
            <person name="Birren B.W."/>
            <person name="Galagan J.E."/>
            <person name="Cuomo C.A."/>
        </authorList>
    </citation>
    <scope>NUCLEOTIDE SEQUENCE [LARGE SCALE GENOMIC DNA]</scope>
    <source>
        <strain evidence="6 7">R265</strain>
    </source>
</reference>
<dbReference type="VEuPathDB" id="FungiDB:CNBG_1178"/>
<evidence type="ECO:0000256" key="3">
    <source>
        <dbReference type="PROSITE-ProRule" id="PRU00221"/>
    </source>
</evidence>
<dbReference type="SUPFAM" id="SSF50978">
    <property type="entry name" value="WD40 repeat-like"/>
    <property type="match status" value="1"/>
</dbReference>
<dbReference type="InterPro" id="IPR051179">
    <property type="entry name" value="WD_repeat_multifunction"/>
</dbReference>
<dbReference type="Pfam" id="PF12894">
    <property type="entry name" value="ANAPC4_WD40"/>
    <property type="match status" value="1"/>
</dbReference>
<dbReference type="PROSITE" id="PS50294">
    <property type="entry name" value="WD_REPEATS_REGION"/>
    <property type="match status" value="1"/>
</dbReference>
<dbReference type="FunFam" id="2.130.10.10:FF:000513">
    <property type="entry name" value="Unplaced genomic scaffold supercont1.3, whole genome shotgun sequence"/>
    <property type="match status" value="1"/>
</dbReference>
<feature type="repeat" description="WD" evidence="3">
    <location>
        <begin position="206"/>
        <end position="237"/>
    </location>
</feature>
<dbReference type="GeneID" id="88177496"/>
<evidence type="ECO:0000256" key="1">
    <source>
        <dbReference type="ARBA" id="ARBA00022574"/>
    </source>
</evidence>
<evidence type="ECO:0000259" key="5">
    <source>
        <dbReference type="Pfam" id="PF12894"/>
    </source>
</evidence>
<dbReference type="KEGG" id="cdeu:CNBG_1178"/>
<reference evidence="6 7" key="2">
    <citation type="journal article" date="2018" name="Proc. Natl. Acad. Sci.">
        <title>RNAi is a critical determinant of centromere evolution in closely related fungi.</title>
        <authorList>
            <person name="Yadav V."/>
            <person name="Sun S."/>
            <person name="Billmyre R.B."/>
            <person name="Thimmappa B.C."/>
            <person name="Shea T."/>
            <person name="Lintner R."/>
            <person name="Bakkeren G."/>
            <person name="Cuomo C.A."/>
            <person name="Heitman J."/>
            <person name="Sanyal K."/>
        </authorList>
    </citation>
    <scope>NUCLEOTIDE SEQUENCE [LARGE SCALE GENOMIC DNA]</scope>
    <source>
        <strain evidence="6 7">R265</strain>
    </source>
</reference>
<dbReference type="EMBL" id="CP025761">
    <property type="protein sequence ID" value="KGB75340.2"/>
    <property type="molecule type" value="Genomic_DNA"/>
</dbReference>
<dbReference type="OrthoDB" id="10261640at2759"/>
<feature type="compositionally biased region" description="Acidic residues" evidence="4">
    <location>
        <begin position="19"/>
        <end position="40"/>
    </location>
</feature>
<protein>
    <submittedName>
        <fullName evidence="6">Transducin family protein</fullName>
    </submittedName>
</protein>
<keyword evidence="7" id="KW-1185">Reference proteome</keyword>
<evidence type="ECO:0000313" key="7">
    <source>
        <dbReference type="Proteomes" id="UP000029445"/>
    </source>
</evidence>
<dbReference type="InterPro" id="IPR001680">
    <property type="entry name" value="WD40_rpt"/>
</dbReference>